<reference evidence="3" key="1">
    <citation type="submission" date="2010-02" db="EMBL/GenBank/DDBJ databases">
        <title>Complete sequence of Ferroglobus placidus DSM 10642.</title>
        <authorList>
            <consortium name="US DOE Joint Genome Institute"/>
            <person name="Lucas S."/>
            <person name="Copeland A."/>
            <person name="Lapidus A."/>
            <person name="Cheng J.-F."/>
            <person name="Bruce D."/>
            <person name="Goodwin L."/>
            <person name="Pitluck S."/>
            <person name="Saunders E."/>
            <person name="Brettin T."/>
            <person name="Detter J.C."/>
            <person name="Han C."/>
            <person name="Tapia R."/>
            <person name="Larimer F."/>
            <person name="Land M."/>
            <person name="Hauser L."/>
            <person name="Kyrpides N."/>
            <person name="Ivanova N."/>
            <person name="Holmes D."/>
            <person name="Lovley D."/>
            <person name="Kyrpides N."/>
            <person name="Anderson I.J."/>
            <person name="Woyke T."/>
        </authorList>
    </citation>
    <scope>NUCLEOTIDE SEQUENCE [LARGE SCALE GENOMIC DNA]</scope>
    <source>
        <strain evidence="3">DSM 10642 / AEDII12DO</strain>
    </source>
</reference>
<sequence length="324" mass="37742">MSESKFWLISGFHGNRDFSQQIGGPVIDIPHCDYYAVYEEYTMNLTDLCRPDPDLSETEAAEMFAELANAYLDEVTEKLKLLVEYLYDDVFFIVSNRDYPSMLVVDIYAVAPVEPEDYLRQEYDYFIDAETLVKIAKAYDRLNNEEEAIKAVLGNISEEELERWIGFDWQDVLDAAERHENAMKELEDFRRRCRVEKGYLVDVDVTGLYTLHQGEYRDENIVLFRPREDSSLRYIMDRKTLRIWSIQHSPLFEHRPVLHLCRYIEACLKSEAEADAEKEARKREALEALFNSLGEPIDLAGREEQFAECLIGIGLKKEALALTL</sequence>
<feature type="coiled-coil region" evidence="1">
    <location>
        <begin position="142"/>
        <end position="196"/>
    </location>
</feature>
<dbReference type="HOGENOM" id="CLU_856873_0_0_2"/>
<dbReference type="KEGG" id="fpl:Ferp_0552"/>
<dbReference type="STRING" id="589924.Ferp_0552"/>
<organism evidence="2 3">
    <name type="scientific">Ferroglobus placidus (strain DSM 10642 / AEDII12DO)</name>
    <dbReference type="NCBI Taxonomy" id="589924"/>
    <lineage>
        <taxon>Archaea</taxon>
        <taxon>Methanobacteriati</taxon>
        <taxon>Methanobacteriota</taxon>
        <taxon>Archaeoglobi</taxon>
        <taxon>Archaeoglobales</taxon>
        <taxon>Archaeoglobaceae</taxon>
        <taxon>Ferroglobus</taxon>
    </lineage>
</organism>
<dbReference type="Proteomes" id="UP000002613">
    <property type="component" value="Chromosome"/>
</dbReference>
<proteinExistence type="predicted"/>
<reference evidence="2 3" key="2">
    <citation type="journal article" date="2011" name="Stand. Genomic Sci.">
        <title>Complete genome sequence of Ferroglobus placidus AEDII12DO.</title>
        <authorList>
            <person name="Anderson I."/>
            <person name="Risso C."/>
            <person name="Holmes D."/>
            <person name="Lucas S."/>
            <person name="Copeland A."/>
            <person name="Lapidus A."/>
            <person name="Cheng J.F."/>
            <person name="Bruce D."/>
            <person name="Goodwin L."/>
            <person name="Pitluck S."/>
            <person name="Saunders E."/>
            <person name="Brettin T."/>
            <person name="Detter J.C."/>
            <person name="Han C."/>
            <person name="Tapia R."/>
            <person name="Larimer F."/>
            <person name="Land M."/>
            <person name="Hauser L."/>
            <person name="Woyke T."/>
            <person name="Lovley D."/>
            <person name="Kyrpides N."/>
            <person name="Ivanova N."/>
        </authorList>
    </citation>
    <scope>NUCLEOTIDE SEQUENCE [LARGE SCALE GENOMIC DNA]</scope>
    <source>
        <strain evidence="3">DSM 10642 / AEDII12DO</strain>
    </source>
</reference>
<dbReference type="PaxDb" id="589924-Ferp_0552"/>
<dbReference type="GeneID" id="8778053"/>
<dbReference type="EMBL" id="CP001899">
    <property type="protein sequence ID" value="ADC64725.1"/>
    <property type="molecule type" value="Genomic_DNA"/>
</dbReference>
<name>D3S392_FERPA</name>
<gene>
    <name evidence="2" type="ordered locus">Ferp_0552</name>
</gene>
<dbReference type="RefSeq" id="WP_012965071.1">
    <property type="nucleotide sequence ID" value="NC_013849.1"/>
</dbReference>
<accession>D3S392</accession>
<keyword evidence="3" id="KW-1185">Reference proteome</keyword>
<keyword evidence="1" id="KW-0175">Coiled coil</keyword>
<protein>
    <submittedName>
        <fullName evidence="2">Uncharacterized protein</fullName>
    </submittedName>
</protein>
<evidence type="ECO:0000256" key="1">
    <source>
        <dbReference type="SAM" id="Coils"/>
    </source>
</evidence>
<dbReference type="AlphaFoldDB" id="D3S392"/>
<evidence type="ECO:0000313" key="3">
    <source>
        <dbReference type="Proteomes" id="UP000002613"/>
    </source>
</evidence>
<evidence type="ECO:0000313" key="2">
    <source>
        <dbReference type="EMBL" id="ADC64725.1"/>
    </source>
</evidence>